<reference evidence="4" key="1">
    <citation type="submission" date="2020-05" db="EMBL/GenBank/DDBJ databases">
        <authorList>
            <person name="Chiriac C."/>
            <person name="Salcher M."/>
            <person name="Ghai R."/>
            <person name="Kavagutti S V."/>
        </authorList>
    </citation>
    <scope>NUCLEOTIDE SEQUENCE</scope>
</reference>
<name>A0A6J7NZT5_9ZZZZ</name>
<organism evidence="4">
    <name type="scientific">freshwater metagenome</name>
    <dbReference type="NCBI Taxonomy" id="449393"/>
    <lineage>
        <taxon>unclassified sequences</taxon>
        <taxon>metagenomes</taxon>
        <taxon>ecological metagenomes</taxon>
    </lineage>
</organism>
<keyword evidence="1" id="KW-1133">Transmembrane helix</keyword>
<dbReference type="GO" id="GO:0016747">
    <property type="term" value="F:acyltransferase activity, transferring groups other than amino-acyl groups"/>
    <property type="evidence" value="ECO:0007669"/>
    <property type="project" value="InterPro"/>
</dbReference>
<sequence length="139" mass="14983">MPSFGHQPALDGLRGVAVVIVLLFHAGLPWLSGGYLGVSVFFTLSGYLITSLLLTEHARSGRVSLRAFYGRRMRRLLPASTLCVALIIAARAFGAFAQVEGLRGDMVGALLQSFNWVKLAKGQSYGNLFLGGTSPLEHY</sequence>
<dbReference type="PANTHER" id="PTHR23028">
    <property type="entry name" value="ACETYLTRANSFERASE"/>
    <property type="match status" value="1"/>
</dbReference>
<keyword evidence="1" id="KW-0472">Membrane</keyword>
<dbReference type="PANTHER" id="PTHR23028:SF53">
    <property type="entry name" value="ACYL_TRANSF_3 DOMAIN-CONTAINING PROTEIN"/>
    <property type="match status" value="1"/>
</dbReference>
<dbReference type="AlphaFoldDB" id="A0A6J7NZT5"/>
<dbReference type="GO" id="GO:0009103">
    <property type="term" value="P:lipopolysaccharide biosynthetic process"/>
    <property type="evidence" value="ECO:0007669"/>
    <property type="project" value="TreeGrafter"/>
</dbReference>
<evidence type="ECO:0000313" key="3">
    <source>
        <dbReference type="EMBL" id="CAB4938455.1"/>
    </source>
</evidence>
<feature type="domain" description="Acyltransferase 3" evidence="2">
    <location>
        <begin position="9"/>
        <end position="101"/>
    </location>
</feature>
<dbReference type="EMBL" id="CAFBOS010000084">
    <property type="protein sequence ID" value="CAB4998537.1"/>
    <property type="molecule type" value="Genomic_DNA"/>
</dbReference>
<gene>
    <name evidence="3" type="ORF">UFOPK3543_03100</name>
    <name evidence="4" type="ORF">UFOPK3967_01480</name>
</gene>
<feature type="transmembrane region" description="Helical" evidence="1">
    <location>
        <begin position="76"/>
        <end position="97"/>
    </location>
</feature>
<accession>A0A6J7NZT5</accession>
<feature type="transmembrane region" description="Helical" evidence="1">
    <location>
        <begin position="12"/>
        <end position="28"/>
    </location>
</feature>
<dbReference type="EMBL" id="CAFBMH010000203">
    <property type="protein sequence ID" value="CAB4938455.1"/>
    <property type="molecule type" value="Genomic_DNA"/>
</dbReference>
<keyword evidence="1" id="KW-0812">Transmembrane</keyword>
<evidence type="ECO:0000313" key="4">
    <source>
        <dbReference type="EMBL" id="CAB4998537.1"/>
    </source>
</evidence>
<feature type="transmembrane region" description="Helical" evidence="1">
    <location>
        <begin position="34"/>
        <end position="55"/>
    </location>
</feature>
<evidence type="ECO:0000256" key="1">
    <source>
        <dbReference type="SAM" id="Phobius"/>
    </source>
</evidence>
<evidence type="ECO:0000259" key="2">
    <source>
        <dbReference type="Pfam" id="PF01757"/>
    </source>
</evidence>
<dbReference type="InterPro" id="IPR050879">
    <property type="entry name" value="Acyltransferase_3"/>
</dbReference>
<dbReference type="InterPro" id="IPR002656">
    <property type="entry name" value="Acyl_transf_3_dom"/>
</dbReference>
<dbReference type="GO" id="GO:0016020">
    <property type="term" value="C:membrane"/>
    <property type="evidence" value="ECO:0007669"/>
    <property type="project" value="TreeGrafter"/>
</dbReference>
<dbReference type="Pfam" id="PF01757">
    <property type="entry name" value="Acyl_transf_3"/>
    <property type="match status" value="1"/>
</dbReference>
<proteinExistence type="predicted"/>
<protein>
    <submittedName>
        <fullName evidence="4">Unannotated protein</fullName>
    </submittedName>
</protein>